<dbReference type="EMBL" id="JAZHYN010000015">
    <property type="protein sequence ID" value="MEF3366304.1"/>
    <property type="molecule type" value="Genomic_DNA"/>
</dbReference>
<protein>
    <submittedName>
        <fullName evidence="1">Uncharacterized protein</fullName>
    </submittedName>
</protein>
<gene>
    <name evidence="1" type="ORF">V3H18_07135</name>
</gene>
<evidence type="ECO:0000313" key="1">
    <source>
        <dbReference type="EMBL" id="MEF3366304.1"/>
    </source>
</evidence>
<reference evidence="1 2" key="1">
    <citation type="submission" date="2024-02" db="EMBL/GenBank/DDBJ databases">
        <authorList>
            <person name="Grouzdev D."/>
        </authorList>
    </citation>
    <scope>NUCLEOTIDE SEQUENCE [LARGE SCALE GENOMIC DNA]</scope>
    <source>
        <strain evidence="1 2">9N</strain>
    </source>
</reference>
<organism evidence="1 2">
    <name type="scientific">Methylocystis borbori</name>
    <dbReference type="NCBI Taxonomy" id="3118750"/>
    <lineage>
        <taxon>Bacteria</taxon>
        <taxon>Pseudomonadati</taxon>
        <taxon>Pseudomonadota</taxon>
        <taxon>Alphaproteobacteria</taxon>
        <taxon>Hyphomicrobiales</taxon>
        <taxon>Methylocystaceae</taxon>
        <taxon>Methylocystis</taxon>
    </lineage>
</organism>
<accession>A0ABU7XFY8</accession>
<proteinExistence type="predicted"/>
<name>A0ABU7XFY8_9HYPH</name>
<evidence type="ECO:0000313" key="2">
    <source>
        <dbReference type="Proteomes" id="UP001350748"/>
    </source>
</evidence>
<dbReference type="RefSeq" id="WP_332081291.1">
    <property type="nucleotide sequence ID" value="NZ_JAZHYN010000015.1"/>
</dbReference>
<keyword evidence="2" id="KW-1185">Reference proteome</keyword>
<dbReference type="Proteomes" id="UP001350748">
    <property type="component" value="Unassembled WGS sequence"/>
</dbReference>
<comment type="caution">
    <text evidence="1">The sequence shown here is derived from an EMBL/GenBank/DDBJ whole genome shotgun (WGS) entry which is preliminary data.</text>
</comment>
<sequence>MSMGELMTGVALESFCAILTAFYFVAECALQESAVPAREAMKPGARR</sequence>